<sequence length="330" mass="35831">MLDSIRFNVQRLHSLYSSIFPPRAKWGFGDIPDLTGRVAIVTGGNAGIGKVMCRELLAHGARVYMFCRTPSKAQGAISELQGATGKSAIQAISCDLSSLPSVLSAAREFLKQEKELHLLFCSAGLSMLPVEQVTEQGYDMTFGVNLLAHAYLVKLLLPTMKETAKTAAEGSVRVVTTASSSHRANNGAPSGGIDYLTLKPSPERTARYAANLAYHQSKWANIVYTLALTSHLPPSQTKVLFVSVDPGWIRTGIWAWQAGLGKAVTGMLLSDVEHGALTPLYAGVAQGVKRGGFYVPWAREGRSRMDTGDKELQEKLWDWVERELEGQPGL</sequence>
<dbReference type="Gene3D" id="3.40.50.720">
    <property type="entry name" value="NAD(P)-binding Rossmann-like Domain"/>
    <property type="match status" value="1"/>
</dbReference>
<evidence type="ECO:0000256" key="3">
    <source>
        <dbReference type="ARBA" id="ARBA00023002"/>
    </source>
</evidence>
<dbReference type="InterPro" id="IPR036291">
    <property type="entry name" value="NAD(P)-bd_dom_sf"/>
</dbReference>
<evidence type="ECO:0000313" key="5">
    <source>
        <dbReference type="Proteomes" id="UP000076738"/>
    </source>
</evidence>
<keyword evidence="3" id="KW-0560">Oxidoreductase</keyword>
<dbReference type="OrthoDB" id="191139at2759"/>
<dbReference type="AlphaFoldDB" id="A0A167PZU3"/>
<dbReference type="PRINTS" id="PR00081">
    <property type="entry name" value="GDHRDH"/>
</dbReference>
<comment type="similarity">
    <text evidence="1">Belongs to the short-chain dehydrogenases/reductases (SDR) family.</text>
</comment>
<dbReference type="GO" id="GO:0016491">
    <property type="term" value="F:oxidoreductase activity"/>
    <property type="evidence" value="ECO:0007669"/>
    <property type="project" value="UniProtKB-KW"/>
</dbReference>
<dbReference type="EMBL" id="KV417272">
    <property type="protein sequence ID" value="KZO99293.1"/>
    <property type="molecule type" value="Genomic_DNA"/>
</dbReference>
<gene>
    <name evidence="4" type="ORF">CALVIDRAFT_477237</name>
</gene>
<dbReference type="Proteomes" id="UP000076738">
    <property type="component" value="Unassembled WGS sequence"/>
</dbReference>
<accession>A0A167PZU3</accession>
<organism evidence="4 5">
    <name type="scientific">Calocera viscosa (strain TUFC12733)</name>
    <dbReference type="NCBI Taxonomy" id="1330018"/>
    <lineage>
        <taxon>Eukaryota</taxon>
        <taxon>Fungi</taxon>
        <taxon>Dikarya</taxon>
        <taxon>Basidiomycota</taxon>
        <taxon>Agaricomycotina</taxon>
        <taxon>Dacrymycetes</taxon>
        <taxon>Dacrymycetales</taxon>
        <taxon>Dacrymycetaceae</taxon>
        <taxon>Calocera</taxon>
    </lineage>
</organism>
<proteinExistence type="inferred from homology"/>
<keyword evidence="2" id="KW-0521">NADP</keyword>
<dbReference type="SUPFAM" id="SSF51735">
    <property type="entry name" value="NAD(P)-binding Rossmann-fold domains"/>
    <property type="match status" value="1"/>
</dbReference>
<name>A0A167PZU3_CALVF</name>
<evidence type="ECO:0000256" key="1">
    <source>
        <dbReference type="ARBA" id="ARBA00006484"/>
    </source>
</evidence>
<reference evidence="4 5" key="1">
    <citation type="journal article" date="2016" name="Mol. Biol. Evol.">
        <title>Comparative Genomics of Early-Diverging Mushroom-Forming Fungi Provides Insights into the Origins of Lignocellulose Decay Capabilities.</title>
        <authorList>
            <person name="Nagy L.G."/>
            <person name="Riley R."/>
            <person name="Tritt A."/>
            <person name="Adam C."/>
            <person name="Daum C."/>
            <person name="Floudas D."/>
            <person name="Sun H."/>
            <person name="Yadav J.S."/>
            <person name="Pangilinan J."/>
            <person name="Larsson K.H."/>
            <person name="Matsuura K."/>
            <person name="Barry K."/>
            <person name="Labutti K."/>
            <person name="Kuo R."/>
            <person name="Ohm R.A."/>
            <person name="Bhattacharya S.S."/>
            <person name="Shirouzu T."/>
            <person name="Yoshinaga Y."/>
            <person name="Martin F.M."/>
            <person name="Grigoriev I.V."/>
            <person name="Hibbett D.S."/>
        </authorList>
    </citation>
    <scope>NUCLEOTIDE SEQUENCE [LARGE SCALE GENOMIC DNA]</scope>
    <source>
        <strain evidence="4 5">TUFC12733</strain>
    </source>
</reference>
<protein>
    <submittedName>
        <fullName evidence="4">NAD(P)-binding protein</fullName>
    </submittedName>
</protein>
<dbReference type="Pfam" id="PF00106">
    <property type="entry name" value="adh_short"/>
    <property type="match status" value="1"/>
</dbReference>
<dbReference type="InterPro" id="IPR002347">
    <property type="entry name" value="SDR_fam"/>
</dbReference>
<evidence type="ECO:0000256" key="2">
    <source>
        <dbReference type="ARBA" id="ARBA00022857"/>
    </source>
</evidence>
<evidence type="ECO:0000313" key="4">
    <source>
        <dbReference type="EMBL" id="KZO99293.1"/>
    </source>
</evidence>
<dbReference type="PANTHER" id="PTHR24320:SF282">
    <property type="entry name" value="WW DOMAIN-CONTAINING OXIDOREDUCTASE"/>
    <property type="match status" value="1"/>
</dbReference>
<dbReference type="STRING" id="1330018.A0A167PZU3"/>
<keyword evidence="5" id="KW-1185">Reference proteome</keyword>
<dbReference type="PANTHER" id="PTHR24320">
    <property type="entry name" value="RETINOL DEHYDROGENASE"/>
    <property type="match status" value="1"/>
</dbReference>